<reference evidence="1 2" key="1">
    <citation type="journal article" date="2020" name="Front. Microbiol.">
        <title>Phenotypic and Genetic Characterization of the Cheese Ripening Yeast Geotrichum candidum.</title>
        <authorList>
            <person name="Perkins V."/>
            <person name="Vignola S."/>
            <person name="Lessard M.H."/>
            <person name="Plante P.L."/>
            <person name="Corbeil J."/>
            <person name="Dugat-Bony E."/>
            <person name="Frenette M."/>
            <person name="Labrie S."/>
        </authorList>
    </citation>
    <scope>NUCLEOTIDE SEQUENCE [LARGE SCALE GENOMIC DNA]</scope>
    <source>
        <strain evidence="1 2">LMA-1147</strain>
    </source>
</reference>
<name>A0ACB6V0L3_9ASCO</name>
<organism evidence="1 2">
    <name type="scientific">Geotrichum galactomycetum</name>
    <dbReference type="NCBI Taxonomy" id="27317"/>
    <lineage>
        <taxon>Eukaryota</taxon>
        <taxon>Fungi</taxon>
        <taxon>Dikarya</taxon>
        <taxon>Ascomycota</taxon>
        <taxon>Saccharomycotina</taxon>
        <taxon>Dipodascomycetes</taxon>
        <taxon>Dipodascales</taxon>
        <taxon>Dipodascaceae</taxon>
        <taxon>Geotrichum</taxon>
    </lineage>
</organism>
<gene>
    <name evidence="1" type="ORF">D0Z00_003670</name>
</gene>
<sequence>MTAFNLQTLARPNILALEPYVCARDSYKVGVLLDANENTHGPSLASIDEEELKQELNRYPDPHQIHVKQLLCNFRNSERNAENATLPEITPENICFGVGSDESIDAIIRIFCVPSKDKLLICPPTYGMYTVSAQVNDIEVVKVPLEFNKGNFQIQPDLINEKLSEDASIKVVYICSPGNPTGTLIEKARIEKILNHPTWNGIVVVDEAYIDFAEPGSSFAPLVTKYPNLAVMQTISKSFGLAGARLGCVIADKPVSRLLNNLKAPYNISTPTSVLAERALSPEGINVMKSLVKKIIDERERLVEELPKVHKGIGKFVSGLDSNFVLVEILDQEGQPSSPKAIELYKYLAEKKQVVVRYRGNEPGCPGCLRISIGTREENDRLLSEMRVWFNTLFYAVDPTPDLDAYEQQLFTLLNKELDPEVLNVKDVSGGCGSMFAINIVSEKFNGLSLIKQQRLVNEVLKDEISKWHGLQLRTKALEKYNK</sequence>
<dbReference type="EMBL" id="QVQA01000179">
    <property type="protein sequence ID" value="KAF5094160.1"/>
    <property type="molecule type" value="Genomic_DNA"/>
</dbReference>
<keyword evidence="2" id="KW-1185">Reference proteome</keyword>
<dbReference type="Proteomes" id="UP000744676">
    <property type="component" value="Unassembled WGS sequence"/>
</dbReference>
<proteinExistence type="predicted"/>
<evidence type="ECO:0000313" key="1">
    <source>
        <dbReference type="EMBL" id="KAF5094160.1"/>
    </source>
</evidence>
<accession>A0ACB6V0L3</accession>
<protein>
    <submittedName>
        <fullName evidence="1">Uncharacterized protein</fullName>
    </submittedName>
</protein>
<comment type="caution">
    <text evidence="1">The sequence shown here is derived from an EMBL/GenBank/DDBJ whole genome shotgun (WGS) entry which is preliminary data.</text>
</comment>
<evidence type="ECO:0000313" key="2">
    <source>
        <dbReference type="Proteomes" id="UP000744676"/>
    </source>
</evidence>